<sequence>MSFKKAQMDTIKALENLYKEGGYMEKAQVCEAVDALHNKVFSLSYEDVYKRSNALLKKCKKLRE</sequence>
<comment type="caution">
    <text evidence="1">The sequence shown here is derived from an EMBL/GenBank/DDBJ whole genome shotgun (WGS) entry which is preliminary data.</text>
</comment>
<name>X0ZPX5_9ZZZZ</name>
<reference evidence="1" key="1">
    <citation type="journal article" date="2014" name="Front. Microbiol.">
        <title>High frequency of phylogenetically diverse reductive dehalogenase-homologous genes in deep subseafloor sedimentary metagenomes.</title>
        <authorList>
            <person name="Kawai M."/>
            <person name="Futagami T."/>
            <person name="Toyoda A."/>
            <person name="Takaki Y."/>
            <person name="Nishi S."/>
            <person name="Hori S."/>
            <person name="Arai W."/>
            <person name="Tsubouchi T."/>
            <person name="Morono Y."/>
            <person name="Uchiyama I."/>
            <person name="Ito T."/>
            <person name="Fujiyama A."/>
            <person name="Inagaki F."/>
            <person name="Takami H."/>
        </authorList>
    </citation>
    <scope>NUCLEOTIDE SEQUENCE</scope>
    <source>
        <strain evidence="1">Expedition CK06-06</strain>
    </source>
</reference>
<dbReference type="EMBL" id="BART01008931">
    <property type="protein sequence ID" value="GAG60107.1"/>
    <property type="molecule type" value="Genomic_DNA"/>
</dbReference>
<organism evidence="1">
    <name type="scientific">marine sediment metagenome</name>
    <dbReference type="NCBI Taxonomy" id="412755"/>
    <lineage>
        <taxon>unclassified sequences</taxon>
        <taxon>metagenomes</taxon>
        <taxon>ecological metagenomes</taxon>
    </lineage>
</organism>
<proteinExistence type="predicted"/>
<accession>X0ZPX5</accession>
<protein>
    <submittedName>
        <fullName evidence="1">Uncharacterized protein</fullName>
    </submittedName>
</protein>
<evidence type="ECO:0000313" key="1">
    <source>
        <dbReference type="EMBL" id="GAG60107.1"/>
    </source>
</evidence>
<gene>
    <name evidence="1" type="ORF">S01H4_19945</name>
</gene>
<dbReference type="AlphaFoldDB" id="X0ZPX5"/>